<feature type="signal peptide" evidence="2">
    <location>
        <begin position="1"/>
        <end position="26"/>
    </location>
</feature>
<feature type="chain" id="PRO_5012448274" evidence="2">
    <location>
        <begin position="27"/>
        <end position="136"/>
    </location>
</feature>
<dbReference type="EMBL" id="OCNJ01000006">
    <property type="protein sequence ID" value="SOD96879.1"/>
    <property type="molecule type" value="Genomic_DNA"/>
</dbReference>
<dbReference type="AlphaFoldDB" id="A0A286GP75"/>
<evidence type="ECO:0000313" key="4">
    <source>
        <dbReference type="Proteomes" id="UP000219621"/>
    </source>
</evidence>
<keyword evidence="4" id="KW-1185">Reference proteome</keyword>
<name>A0A286GP75_9PROT</name>
<accession>A0A286GP75</accession>
<protein>
    <submittedName>
        <fullName evidence="3">Uncharacterized protein</fullName>
    </submittedName>
</protein>
<feature type="region of interest" description="Disordered" evidence="1">
    <location>
        <begin position="99"/>
        <end position="136"/>
    </location>
</feature>
<reference evidence="3 4" key="1">
    <citation type="submission" date="2017-09" db="EMBL/GenBank/DDBJ databases">
        <authorList>
            <person name="Ehlers B."/>
            <person name="Leendertz F.H."/>
        </authorList>
    </citation>
    <scope>NUCLEOTIDE SEQUENCE [LARGE SCALE GENOMIC DNA]</scope>
    <source>
        <strain evidence="3 4">USBA 140</strain>
    </source>
</reference>
<dbReference type="Proteomes" id="UP000219621">
    <property type="component" value="Unassembled WGS sequence"/>
</dbReference>
<organism evidence="3 4">
    <name type="scientific">Caenispirillum bisanense</name>
    <dbReference type="NCBI Taxonomy" id="414052"/>
    <lineage>
        <taxon>Bacteria</taxon>
        <taxon>Pseudomonadati</taxon>
        <taxon>Pseudomonadota</taxon>
        <taxon>Alphaproteobacteria</taxon>
        <taxon>Rhodospirillales</taxon>
        <taxon>Novispirillaceae</taxon>
        <taxon>Caenispirillum</taxon>
    </lineage>
</organism>
<sequence>MFRTLIALPAVALILGVVLMAAAAQAADEEALAACGESFDACSLRCEQSYPDDAAASAGCQAACAADRAVCEAKAGYEQAKPWVADQFRKMQRFFEGFSEQGRDAEPAPAPTPAPQPDARPTPLIPPAEEGDAVNL</sequence>
<evidence type="ECO:0000256" key="2">
    <source>
        <dbReference type="SAM" id="SignalP"/>
    </source>
</evidence>
<evidence type="ECO:0000313" key="3">
    <source>
        <dbReference type="EMBL" id="SOD96879.1"/>
    </source>
</evidence>
<proteinExistence type="predicted"/>
<feature type="compositionally biased region" description="Pro residues" evidence="1">
    <location>
        <begin position="108"/>
        <end position="126"/>
    </location>
</feature>
<keyword evidence="2" id="KW-0732">Signal</keyword>
<dbReference type="RefSeq" id="WP_097279912.1">
    <property type="nucleotide sequence ID" value="NZ_OCNJ01000006.1"/>
</dbReference>
<evidence type="ECO:0000256" key="1">
    <source>
        <dbReference type="SAM" id="MobiDB-lite"/>
    </source>
</evidence>
<gene>
    <name evidence="3" type="ORF">SAMN05421508_106139</name>
</gene>